<evidence type="ECO:0000313" key="11">
    <source>
        <dbReference type="Ensembl" id="ENSLACP00000004353.1"/>
    </source>
</evidence>
<dbReference type="eggNOG" id="KOG4429">
    <property type="taxonomic scope" value="Eukaryota"/>
</dbReference>
<dbReference type="InterPro" id="IPR001060">
    <property type="entry name" value="FCH_dom"/>
</dbReference>
<evidence type="ECO:0000259" key="10">
    <source>
        <dbReference type="PROSITE" id="PS51741"/>
    </source>
</evidence>
<feature type="domain" description="SH3" evidence="9">
    <location>
        <begin position="498"/>
        <end position="557"/>
    </location>
</feature>
<dbReference type="Pfam" id="PF14604">
    <property type="entry name" value="SH3_9"/>
    <property type="match status" value="1"/>
</dbReference>
<dbReference type="FunFam" id="2.30.30.40:FF:000072">
    <property type="entry name" value="Unconventional Myosin IB"/>
    <property type="match status" value="1"/>
</dbReference>
<reference evidence="12" key="1">
    <citation type="submission" date="2011-08" db="EMBL/GenBank/DDBJ databases">
        <title>The draft genome of Latimeria chalumnae.</title>
        <authorList>
            <person name="Di Palma F."/>
            <person name="Alfoldi J."/>
            <person name="Johnson J."/>
            <person name="Berlin A."/>
            <person name="Gnerre S."/>
            <person name="Jaffe D."/>
            <person name="MacCallum I."/>
            <person name="Young S."/>
            <person name="Walker B.J."/>
            <person name="Lander E."/>
            <person name="Lindblad-Toh K."/>
        </authorList>
    </citation>
    <scope>NUCLEOTIDE SEQUENCE [LARGE SCALE GENOMIC DNA]</scope>
    <source>
        <strain evidence="12">Wild caught</strain>
    </source>
</reference>
<dbReference type="SUPFAM" id="SSF103657">
    <property type="entry name" value="BAR/IMD domain-like"/>
    <property type="match status" value="2"/>
</dbReference>
<comment type="subcellular location">
    <subcellularLocation>
        <location evidence="1">Cytoplasm</location>
        <location evidence="1">Cytoskeleton</location>
    </subcellularLocation>
</comment>
<dbReference type="Ensembl" id="ENSLACT00000004391.1">
    <property type="protein sequence ID" value="ENSLACP00000004353.1"/>
    <property type="gene ID" value="ENSLACG00000003871.1"/>
</dbReference>
<evidence type="ECO:0000259" key="9">
    <source>
        <dbReference type="PROSITE" id="PS50002"/>
    </source>
</evidence>
<evidence type="ECO:0000256" key="1">
    <source>
        <dbReference type="ARBA" id="ARBA00004245"/>
    </source>
</evidence>
<keyword evidence="6" id="KW-0206">Cytoskeleton</keyword>
<dbReference type="OMA" id="HRLARFQ"/>
<dbReference type="EMBL" id="AFYH01119091">
    <property type="status" value="NOT_ANNOTATED_CDS"/>
    <property type="molecule type" value="Genomic_DNA"/>
</dbReference>
<dbReference type="InterPro" id="IPR027267">
    <property type="entry name" value="AH/BAR_dom_sf"/>
</dbReference>
<dbReference type="SMART" id="SM00326">
    <property type="entry name" value="SH3"/>
    <property type="match status" value="1"/>
</dbReference>
<evidence type="ECO:0000256" key="7">
    <source>
        <dbReference type="PROSITE-ProRule" id="PRU00192"/>
    </source>
</evidence>
<feature type="domain" description="F-BAR" evidence="10">
    <location>
        <begin position="1"/>
        <end position="191"/>
    </location>
</feature>
<evidence type="ECO:0000256" key="5">
    <source>
        <dbReference type="ARBA" id="ARBA00023054"/>
    </source>
</evidence>
<dbReference type="Pfam" id="PF00611">
    <property type="entry name" value="FCH"/>
    <property type="match status" value="1"/>
</dbReference>
<dbReference type="Pfam" id="PF25610">
    <property type="entry name" value="HR1_TOCA"/>
    <property type="match status" value="1"/>
</dbReference>
<dbReference type="PROSITE" id="PS51741">
    <property type="entry name" value="F_BAR"/>
    <property type="match status" value="1"/>
</dbReference>
<evidence type="ECO:0000256" key="2">
    <source>
        <dbReference type="ARBA" id="ARBA00022443"/>
    </source>
</evidence>
<dbReference type="GO" id="GO:0005737">
    <property type="term" value="C:cytoplasm"/>
    <property type="evidence" value="ECO:0007669"/>
    <property type="project" value="TreeGrafter"/>
</dbReference>
<accession>H3A3Y2</accession>
<dbReference type="Gene3D" id="6.10.140.470">
    <property type="match status" value="1"/>
</dbReference>
<dbReference type="GeneTree" id="ENSGT00510000048120"/>
<dbReference type="CDD" id="cd11823">
    <property type="entry name" value="SH3_Nostrin"/>
    <property type="match status" value="1"/>
</dbReference>
<proteinExistence type="predicted"/>
<dbReference type="Proteomes" id="UP000008672">
    <property type="component" value="Unassembled WGS sequence"/>
</dbReference>
<evidence type="ECO:0000256" key="8">
    <source>
        <dbReference type="PROSITE-ProRule" id="PRU01077"/>
    </source>
</evidence>
<dbReference type="PROSITE" id="PS50002">
    <property type="entry name" value="SH3"/>
    <property type="match status" value="1"/>
</dbReference>
<dbReference type="GO" id="GO:0043226">
    <property type="term" value="C:organelle"/>
    <property type="evidence" value="ECO:0007669"/>
    <property type="project" value="UniProtKB-ARBA"/>
</dbReference>
<keyword evidence="3" id="KW-0963">Cytoplasm</keyword>
<dbReference type="FunCoup" id="H3A3Y2">
    <property type="interactions" value="36"/>
</dbReference>
<dbReference type="Gene3D" id="1.20.1270.60">
    <property type="entry name" value="Arfaptin homology (AH) domain/BAR domain"/>
    <property type="match status" value="2"/>
</dbReference>
<evidence type="ECO:0000256" key="6">
    <source>
        <dbReference type="ARBA" id="ARBA00023212"/>
    </source>
</evidence>
<dbReference type="GO" id="GO:0005886">
    <property type="term" value="C:plasma membrane"/>
    <property type="evidence" value="ECO:0007669"/>
    <property type="project" value="TreeGrafter"/>
</dbReference>
<evidence type="ECO:0000256" key="3">
    <source>
        <dbReference type="ARBA" id="ARBA00022490"/>
    </source>
</evidence>
<dbReference type="PANTHER" id="PTHR23065">
    <property type="entry name" value="PROLINE-SERINE-THREONINE PHOSPHATASE INTERACTING PROTEIN 1"/>
    <property type="match status" value="1"/>
</dbReference>
<dbReference type="STRING" id="7897.ENSLACP00000004353"/>
<keyword evidence="2 7" id="KW-0728">SH3 domain</keyword>
<name>H3A3Y2_LATCH</name>
<evidence type="ECO:0000256" key="4">
    <source>
        <dbReference type="ARBA" id="ARBA00022553"/>
    </source>
</evidence>
<dbReference type="InterPro" id="IPR035656">
    <property type="entry name" value="Nostrin_SH3"/>
</dbReference>
<dbReference type="PANTHER" id="PTHR23065:SF7">
    <property type="entry name" value="NOSTRIN, ISOFORM H"/>
    <property type="match status" value="1"/>
</dbReference>
<keyword evidence="12" id="KW-1185">Reference proteome</keyword>
<keyword evidence="4" id="KW-0597">Phosphoprotein</keyword>
<dbReference type="SUPFAM" id="SSF50044">
    <property type="entry name" value="SH3-domain"/>
    <property type="match status" value="1"/>
</dbReference>
<dbReference type="HOGENOM" id="CLU_027170_1_0_1"/>
<dbReference type="Gene3D" id="2.30.30.40">
    <property type="entry name" value="SH3 Domains"/>
    <property type="match status" value="1"/>
</dbReference>
<dbReference type="InterPro" id="IPR031160">
    <property type="entry name" value="F_BAR_dom"/>
</dbReference>
<evidence type="ECO:0000313" key="12">
    <source>
        <dbReference type="Proteomes" id="UP000008672"/>
    </source>
</evidence>
<dbReference type="PRINTS" id="PR00452">
    <property type="entry name" value="SH3DOMAIN"/>
</dbReference>
<reference evidence="11" key="3">
    <citation type="submission" date="2025-09" db="UniProtKB">
        <authorList>
            <consortium name="Ensembl"/>
        </authorList>
    </citation>
    <scope>IDENTIFICATION</scope>
</reference>
<reference evidence="11" key="2">
    <citation type="submission" date="2025-08" db="UniProtKB">
        <authorList>
            <consortium name="Ensembl"/>
        </authorList>
    </citation>
    <scope>IDENTIFICATION</scope>
</reference>
<dbReference type="AlphaFoldDB" id="H3A3Y2"/>
<dbReference type="InterPro" id="IPR001452">
    <property type="entry name" value="SH3_domain"/>
</dbReference>
<dbReference type="InterPro" id="IPR036028">
    <property type="entry name" value="SH3-like_dom_sf"/>
</dbReference>
<dbReference type="InParanoid" id="H3A3Y2"/>
<protein>
    <submittedName>
        <fullName evidence="11">Nitric oxide synthase trafficking</fullName>
    </submittedName>
</protein>
<keyword evidence="5 8" id="KW-0175">Coiled coil</keyword>
<gene>
    <name evidence="11" type="primary">NOSTRIN</name>
</gene>
<sequence length="566" mass="65823">MKDPMTGCIYDRVYQDLKKFSKHGETFCKELMTVLQERADLEISYAKGLQKLASRFTKVSSNTIKSSIYKVWTCVSEEMIATAELHRKLGTAIQTEAIQPLSQLLDDQTKKKKPLENAVGKSAKLVTSNWNQQIKTKKRLMGCTKEHETLFQFVESTKQMATEKEKKKMLNRLKKSAKVLSQTDEEYYTINMTGHEVRLKWESTLQHCYQASKKHLLWSIFKPWTDRSFTVCERSFLMNRLISPKECFSIFFSYPLFKILFLNILCLHRIQEMEKERIQLLCDILNIYRQHVSRFGETLITAQKQIHQTVTMVDAERDIKTFLDETSVSSEETKTELLLVDYFEEDSRNGMNNERRKASILMKLHRLQNDASKVKRDKEGLERMTKAQRENPTFSDAKNQEDIARLLDETSLKLNLLEANFFKLTSTMAELEKKEKPSRPSYNNIYKWKDKDCHHSVVMISRPIRIRRLQTSTSSLNGSGSSKPFYNTPPKNIGANDQSIGACKALYDFQAKRDDELNLQAGDIIIIQQKDDEGWWYGTLQGKKGYFPSTYVEELPHFNINKTSEA</sequence>
<dbReference type="InterPro" id="IPR057870">
    <property type="entry name" value="HR1_TOCA"/>
</dbReference>
<organism evidence="11 12">
    <name type="scientific">Latimeria chalumnae</name>
    <name type="common">Coelacanth</name>
    <dbReference type="NCBI Taxonomy" id="7897"/>
    <lineage>
        <taxon>Eukaryota</taxon>
        <taxon>Metazoa</taxon>
        <taxon>Chordata</taxon>
        <taxon>Craniata</taxon>
        <taxon>Vertebrata</taxon>
        <taxon>Euteleostomi</taxon>
        <taxon>Coelacanthiformes</taxon>
        <taxon>Coelacanthidae</taxon>
        <taxon>Latimeria</taxon>
    </lineage>
</organism>